<feature type="compositionally biased region" description="Basic and acidic residues" evidence="1">
    <location>
        <begin position="115"/>
        <end position="125"/>
    </location>
</feature>
<dbReference type="Pfam" id="PF13362">
    <property type="entry name" value="Toprim_3"/>
    <property type="match status" value="1"/>
</dbReference>
<protein>
    <submittedName>
        <fullName evidence="3">Toprim domain-containing protein</fullName>
    </submittedName>
</protein>
<feature type="region of interest" description="Disordered" evidence="1">
    <location>
        <begin position="1"/>
        <end position="25"/>
    </location>
</feature>
<keyword evidence="4" id="KW-1185">Reference proteome</keyword>
<accession>A0ABS6ZL60</accession>
<dbReference type="EMBL" id="JAHYCA010000001">
    <property type="protein sequence ID" value="MBW6390212.1"/>
    <property type="molecule type" value="Genomic_DNA"/>
</dbReference>
<feature type="compositionally biased region" description="Low complexity" evidence="1">
    <location>
        <begin position="126"/>
        <end position="141"/>
    </location>
</feature>
<feature type="region of interest" description="Disordered" evidence="1">
    <location>
        <begin position="109"/>
        <end position="143"/>
    </location>
</feature>
<evidence type="ECO:0000259" key="2">
    <source>
        <dbReference type="Pfam" id="PF13362"/>
    </source>
</evidence>
<dbReference type="CDD" id="cd01029">
    <property type="entry name" value="TOPRIM_primases"/>
    <property type="match status" value="1"/>
</dbReference>
<gene>
    <name evidence="3" type="ORF">KPL81_03405</name>
</gene>
<dbReference type="InterPro" id="IPR006171">
    <property type="entry name" value="TOPRIM_dom"/>
</dbReference>
<sequence length="319" mass="34551">MQTETRKARSPVMGSRTRYDAPHPAHNKHTTIEAALADALATRGVASLAIRTDGDVHRFDAPDKRRGNLAGWYICPTLEVAVFGFWHTGEQQTVTLAGEHDPIAAEQARQAAAKARREREARRQQEQAQAAQQARQEWAAAGPADHRHPYLAAKVVQPHNLRQQGDVLLVPLHAEGELVNLQRIRADGTKRFLKRGRIKGAASLVGHLAGAGHVYVTEGWATAATIHEASGCPVVATMAANNLEPVARTLRRNLAAHIGITIAADNDRRTPGNPGLTYGRHAAEIIGADITWPRFPCEDCACSDFNDLAACEGRKEAAA</sequence>
<name>A0ABS6ZL60_9GAMM</name>
<proteinExistence type="predicted"/>
<feature type="domain" description="Toprim" evidence="2">
    <location>
        <begin position="214"/>
        <end position="313"/>
    </location>
</feature>
<dbReference type="InterPro" id="IPR034154">
    <property type="entry name" value="TOPRIM_DnaG/twinkle"/>
</dbReference>
<comment type="caution">
    <text evidence="3">The sequence shown here is derived from an EMBL/GenBank/DDBJ whole genome shotgun (WGS) entry which is preliminary data.</text>
</comment>
<reference evidence="3 4" key="1">
    <citation type="submission" date="2021-07" db="EMBL/GenBank/DDBJ databases">
        <authorList>
            <person name="So Y."/>
        </authorList>
    </citation>
    <scope>NUCLEOTIDE SEQUENCE [LARGE SCALE GENOMIC DNA]</scope>
    <source>
        <strain evidence="3 4">Y3S6</strain>
    </source>
</reference>
<dbReference type="Proteomes" id="UP000769617">
    <property type="component" value="Unassembled WGS sequence"/>
</dbReference>
<evidence type="ECO:0000313" key="3">
    <source>
        <dbReference type="EMBL" id="MBW6390212.1"/>
    </source>
</evidence>
<evidence type="ECO:0000313" key="4">
    <source>
        <dbReference type="Proteomes" id="UP000769617"/>
    </source>
</evidence>
<dbReference type="RefSeq" id="WP_219790699.1">
    <property type="nucleotide sequence ID" value="NZ_JAHYCA010000001.1"/>
</dbReference>
<evidence type="ECO:0000256" key="1">
    <source>
        <dbReference type="SAM" id="MobiDB-lite"/>
    </source>
</evidence>
<organism evidence="3 4">
    <name type="scientific">Billgrantia antri</name>
    <dbReference type="NCBI Taxonomy" id="2846777"/>
    <lineage>
        <taxon>Bacteria</taxon>
        <taxon>Pseudomonadati</taxon>
        <taxon>Pseudomonadota</taxon>
        <taxon>Gammaproteobacteria</taxon>
        <taxon>Oceanospirillales</taxon>
        <taxon>Halomonadaceae</taxon>
        <taxon>Billgrantia</taxon>
    </lineage>
</organism>